<accession>A0A6I4P7B5</accession>
<protein>
    <submittedName>
        <fullName evidence="2">Uncharacterized protein</fullName>
    </submittedName>
</protein>
<feature type="region of interest" description="Disordered" evidence="1">
    <location>
        <begin position="157"/>
        <end position="192"/>
    </location>
</feature>
<gene>
    <name evidence="2" type="ORF">GB864_14120</name>
</gene>
<keyword evidence="3" id="KW-1185">Reference proteome</keyword>
<evidence type="ECO:0000313" key="3">
    <source>
        <dbReference type="Proteomes" id="UP000438182"/>
    </source>
</evidence>
<evidence type="ECO:0000313" key="2">
    <source>
        <dbReference type="EMBL" id="MWB99684.1"/>
    </source>
</evidence>
<dbReference type="RefSeq" id="WP_160426158.1">
    <property type="nucleotide sequence ID" value="NZ_WSTA01000073.1"/>
</dbReference>
<dbReference type="Proteomes" id="UP000438182">
    <property type="component" value="Unassembled WGS sequence"/>
</dbReference>
<dbReference type="EMBL" id="WSTA01000073">
    <property type="protein sequence ID" value="MWB99684.1"/>
    <property type="molecule type" value="Genomic_DNA"/>
</dbReference>
<dbReference type="Pfam" id="PF18855">
    <property type="entry name" value="baeRF_family11"/>
    <property type="match status" value="1"/>
</dbReference>
<reference evidence="2 3" key="1">
    <citation type="submission" date="2019-12" db="EMBL/GenBank/DDBJ databases">
        <authorList>
            <person name="Kim Y.S."/>
        </authorList>
    </citation>
    <scope>NUCLEOTIDE SEQUENCE [LARGE SCALE GENOMIC DNA]</scope>
    <source>
        <strain evidence="2 3">MMS17-SY077</strain>
    </source>
</reference>
<dbReference type="AlphaFoldDB" id="A0A6I4P7B5"/>
<sequence length="395" mass="42113">MSVHYQLPTAADFAVLGGAHDPAISLYASTSPVVAERERARTAVRSLFTKGLDQVKSRGASAADVEALRVEIDAVDGDLQLWGGLSRSLAIFIAPGFSETFVLPNRLDDEVAVGSHFSLGQLLRAPSQEQEAYALAVSANGWSLWHATPTDRAVKLDVPDSEGADLDSVTNREPGEERPGHGGPRGDRSRLVGDEGRKTLLDIYAKRVVDSARKTLGELDPEQRVPVFVFATEPLLSLIRERASKTRRVVLVGGNPDRLGAAEIDFEIRSELAKLNVAEASTQLKALADDNSGRVETDLAAIGRQAVDGAVLTYWFDFTRSVNGCFDAESGAIEYAVGDGTGDALADGTPAGDLLPQIAMLVARKGGTIVTVRADDLDPDVWTGPAVAELRFALV</sequence>
<feature type="compositionally biased region" description="Basic and acidic residues" evidence="1">
    <location>
        <begin position="173"/>
        <end position="192"/>
    </location>
</feature>
<comment type="caution">
    <text evidence="2">The sequence shown here is derived from an EMBL/GenBank/DDBJ whole genome shotgun (WGS) entry which is preliminary data.</text>
</comment>
<name>A0A6I4P7B5_9MICO</name>
<dbReference type="InterPro" id="IPR041638">
    <property type="entry name" value="BaeRF_family11"/>
</dbReference>
<evidence type="ECO:0000256" key="1">
    <source>
        <dbReference type="SAM" id="MobiDB-lite"/>
    </source>
</evidence>
<organism evidence="2 3">
    <name type="scientific">Agromyces seonyuensis</name>
    <dbReference type="NCBI Taxonomy" id="2662446"/>
    <lineage>
        <taxon>Bacteria</taxon>
        <taxon>Bacillati</taxon>
        <taxon>Actinomycetota</taxon>
        <taxon>Actinomycetes</taxon>
        <taxon>Micrococcales</taxon>
        <taxon>Microbacteriaceae</taxon>
        <taxon>Agromyces</taxon>
    </lineage>
</organism>
<proteinExistence type="predicted"/>